<name>A0A177EUL3_9EURO</name>
<sequence>MEHDDFGWHSFAKVETQETLVGQPVDFDFSEWLNEYEVPAPSSQPIRGQDITLSQTLNFSREPDLVSTGCDFASTERETYTVPPSAVCTFPPQQDWESGSELSPYGSGLSSPWDESGASSVGPEGLDAWWTGGQHQPVATISPSRLHRPLPVARSPTPTPATESVKSTAPVSSGIAERVAESTAAQRFPCPEPGCRCTYARKEYLKRHRQS</sequence>
<evidence type="ECO:0000313" key="3">
    <source>
        <dbReference type="Proteomes" id="UP000077002"/>
    </source>
</evidence>
<protein>
    <recommendedName>
        <fullName evidence="4">C2H2-type domain-containing protein</fullName>
    </recommendedName>
</protein>
<dbReference type="EMBL" id="LVKK01000147">
    <property type="protein sequence ID" value="OAG34659.1"/>
    <property type="molecule type" value="Genomic_DNA"/>
</dbReference>
<reference evidence="2 3" key="1">
    <citation type="submission" date="2016-03" db="EMBL/GenBank/DDBJ databases">
        <title>Draft genome sequence of the Fonsecaea monophora CBS 269.37.</title>
        <authorList>
            <person name="Bombassaro A."/>
            <person name="Vinicius W.A."/>
            <person name="De Hoog S."/>
            <person name="Sun J."/>
            <person name="Souza E.M."/>
            <person name="Raittz R.T."/>
            <person name="Costa F."/>
            <person name="Leao A.C."/>
            <person name="Tadra-Sfeir M.Z."/>
            <person name="Baura V."/>
            <person name="Balsanelli E."/>
            <person name="Pedrosa F.O."/>
            <person name="Moreno L.F."/>
            <person name="Steffens M.B."/>
            <person name="Xi L."/>
            <person name="Bocca A.L."/>
            <person name="Felipe M.S."/>
            <person name="Teixeira M."/>
            <person name="Telles Filho F.Q."/>
            <person name="Azevedo C.M."/>
            <person name="Gomes R."/>
            <person name="Vicente V.A."/>
        </authorList>
    </citation>
    <scope>NUCLEOTIDE SEQUENCE [LARGE SCALE GENOMIC DNA]</scope>
    <source>
        <strain evidence="2 3">CBS 269.37</strain>
    </source>
</reference>
<dbReference type="AlphaFoldDB" id="A0A177EUL3"/>
<feature type="region of interest" description="Disordered" evidence="1">
    <location>
        <begin position="93"/>
        <end position="187"/>
    </location>
</feature>
<dbReference type="Proteomes" id="UP000077002">
    <property type="component" value="Unassembled WGS sequence"/>
</dbReference>
<comment type="caution">
    <text evidence="2">The sequence shown here is derived from an EMBL/GenBank/DDBJ whole genome shotgun (WGS) entry which is preliminary data.</text>
</comment>
<dbReference type="Gene3D" id="3.30.160.60">
    <property type="entry name" value="Classic Zinc Finger"/>
    <property type="match status" value="1"/>
</dbReference>
<dbReference type="GeneID" id="34606270"/>
<keyword evidence="3" id="KW-1185">Reference proteome</keyword>
<accession>A0A177EUL3</accession>
<evidence type="ECO:0000256" key="1">
    <source>
        <dbReference type="SAM" id="MobiDB-lite"/>
    </source>
</evidence>
<organism evidence="2 3">
    <name type="scientific">Fonsecaea monophora</name>
    <dbReference type="NCBI Taxonomy" id="254056"/>
    <lineage>
        <taxon>Eukaryota</taxon>
        <taxon>Fungi</taxon>
        <taxon>Dikarya</taxon>
        <taxon>Ascomycota</taxon>
        <taxon>Pezizomycotina</taxon>
        <taxon>Eurotiomycetes</taxon>
        <taxon>Chaetothyriomycetidae</taxon>
        <taxon>Chaetothyriales</taxon>
        <taxon>Herpotrichiellaceae</taxon>
        <taxon>Fonsecaea</taxon>
    </lineage>
</organism>
<feature type="compositionally biased region" description="Polar residues" evidence="1">
    <location>
        <begin position="133"/>
        <end position="143"/>
    </location>
</feature>
<evidence type="ECO:0000313" key="2">
    <source>
        <dbReference type="EMBL" id="OAG34659.1"/>
    </source>
</evidence>
<dbReference type="RefSeq" id="XP_022506611.1">
    <property type="nucleotide sequence ID" value="XM_022661068.1"/>
</dbReference>
<feature type="compositionally biased region" description="Polar residues" evidence="1">
    <location>
        <begin position="160"/>
        <end position="171"/>
    </location>
</feature>
<proteinExistence type="predicted"/>
<evidence type="ECO:0008006" key="4">
    <source>
        <dbReference type="Google" id="ProtNLM"/>
    </source>
</evidence>
<gene>
    <name evidence="2" type="ORF">AYO21_11171</name>
</gene>